<feature type="transmembrane region" description="Helical" evidence="1">
    <location>
        <begin position="58"/>
        <end position="75"/>
    </location>
</feature>
<name>A0A0G4E8K2_VITBC</name>
<dbReference type="EMBL" id="CDMY01000047">
    <property type="protein sequence ID" value="CEL92124.1"/>
    <property type="molecule type" value="Genomic_DNA"/>
</dbReference>
<gene>
    <name evidence="2" type="ORF">Vbra_20079</name>
</gene>
<accession>A0A0G4E8K2</accession>
<keyword evidence="3" id="KW-1185">Reference proteome</keyword>
<dbReference type="VEuPathDB" id="CryptoDB:Vbra_20079"/>
<evidence type="ECO:0000256" key="1">
    <source>
        <dbReference type="SAM" id="Phobius"/>
    </source>
</evidence>
<proteinExistence type="predicted"/>
<keyword evidence="1" id="KW-0472">Membrane</keyword>
<dbReference type="InParanoid" id="A0A0G4E8K2"/>
<evidence type="ECO:0000313" key="3">
    <source>
        <dbReference type="Proteomes" id="UP000041254"/>
    </source>
</evidence>
<organism evidence="2 3">
    <name type="scientific">Vitrella brassicaformis (strain CCMP3155)</name>
    <dbReference type="NCBI Taxonomy" id="1169540"/>
    <lineage>
        <taxon>Eukaryota</taxon>
        <taxon>Sar</taxon>
        <taxon>Alveolata</taxon>
        <taxon>Colpodellida</taxon>
        <taxon>Vitrellaceae</taxon>
        <taxon>Vitrella</taxon>
    </lineage>
</organism>
<protein>
    <recommendedName>
        <fullName evidence="4">Transmembrane protein</fullName>
    </recommendedName>
</protein>
<reference evidence="2 3" key="1">
    <citation type="submission" date="2014-11" db="EMBL/GenBank/DDBJ databases">
        <authorList>
            <person name="Zhu J."/>
            <person name="Qi W."/>
            <person name="Song R."/>
        </authorList>
    </citation>
    <scope>NUCLEOTIDE SEQUENCE [LARGE SCALE GENOMIC DNA]</scope>
</reference>
<feature type="transmembrane region" description="Helical" evidence="1">
    <location>
        <begin position="81"/>
        <end position="99"/>
    </location>
</feature>
<dbReference type="AlphaFoldDB" id="A0A0G4E8K2"/>
<evidence type="ECO:0008006" key="4">
    <source>
        <dbReference type="Google" id="ProtNLM"/>
    </source>
</evidence>
<sequence>MAEATGGMAPPSGNIIWQCVCWVVVVVYCVLLVPATVLAKRVLPMYHTEHYVKTARDFVAWFNLVLLPVNIAVFTLVSIVWSWWCLILPVVFIVIAVVTRR</sequence>
<dbReference type="Proteomes" id="UP000041254">
    <property type="component" value="Unassembled WGS sequence"/>
</dbReference>
<keyword evidence="1" id="KW-1133">Transmembrane helix</keyword>
<evidence type="ECO:0000313" key="2">
    <source>
        <dbReference type="EMBL" id="CEL92124.1"/>
    </source>
</evidence>
<feature type="transmembrane region" description="Helical" evidence="1">
    <location>
        <begin position="15"/>
        <end position="38"/>
    </location>
</feature>
<keyword evidence="1" id="KW-0812">Transmembrane</keyword>